<dbReference type="InterPro" id="IPR033130">
    <property type="entry name" value="RNase_T2_His_AS_2"/>
</dbReference>
<evidence type="ECO:0000256" key="4">
    <source>
        <dbReference type="ARBA" id="ARBA00022801"/>
    </source>
</evidence>
<evidence type="ECO:0000256" key="1">
    <source>
        <dbReference type="ARBA" id="ARBA00007469"/>
    </source>
</evidence>
<evidence type="ECO:0000256" key="3">
    <source>
        <dbReference type="ARBA" id="ARBA00022759"/>
    </source>
</evidence>
<comment type="similarity">
    <text evidence="1 8">Belongs to the RNase T2 family.</text>
</comment>
<dbReference type="GO" id="GO:0006401">
    <property type="term" value="P:RNA catabolic process"/>
    <property type="evidence" value="ECO:0007669"/>
    <property type="project" value="TreeGrafter"/>
</dbReference>
<keyword evidence="3" id="KW-0255">Endonuclease</keyword>
<keyword evidence="10" id="KW-1185">Reference proteome</keyword>
<evidence type="ECO:0000256" key="7">
    <source>
        <dbReference type="PIRSR" id="PIRSR633697-1"/>
    </source>
</evidence>
<dbReference type="EMBL" id="LXQA010026790">
    <property type="protein sequence ID" value="MCH94208.1"/>
    <property type="molecule type" value="Genomic_DNA"/>
</dbReference>
<dbReference type="GO" id="GO:0033897">
    <property type="term" value="F:ribonuclease T2 activity"/>
    <property type="evidence" value="ECO:0007669"/>
    <property type="project" value="InterPro"/>
</dbReference>
<keyword evidence="4" id="KW-0378">Hydrolase</keyword>
<dbReference type="SUPFAM" id="SSF55895">
    <property type="entry name" value="Ribonuclease Rh-like"/>
    <property type="match status" value="1"/>
</dbReference>
<dbReference type="CDD" id="cd01061">
    <property type="entry name" value="RNase_T2_euk"/>
    <property type="match status" value="1"/>
</dbReference>
<evidence type="ECO:0000256" key="8">
    <source>
        <dbReference type="RuleBase" id="RU004328"/>
    </source>
</evidence>
<dbReference type="InterPro" id="IPR036430">
    <property type="entry name" value="RNase_T2-like_sf"/>
</dbReference>
<evidence type="ECO:0000256" key="6">
    <source>
        <dbReference type="ARBA" id="ARBA00023239"/>
    </source>
</evidence>
<proteinExistence type="inferred from homology"/>
<dbReference type="PROSITE" id="PS00530">
    <property type="entry name" value="RNASE_T2_1"/>
    <property type="match status" value="1"/>
</dbReference>
<dbReference type="PANTHER" id="PTHR11240">
    <property type="entry name" value="RIBONUCLEASE T2"/>
    <property type="match status" value="1"/>
</dbReference>
<dbReference type="Proteomes" id="UP000265520">
    <property type="component" value="Unassembled WGS sequence"/>
</dbReference>
<dbReference type="InterPro" id="IPR033697">
    <property type="entry name" value="Ribonuclease_T2_eukaryotic"/>
</dbReference>
<evidence type="ECO:0000256" key="2">
    <source>
        <dbReference type="ARBA" id="ARBA00022722"/>
    </source>
</evidence>
<evidence type="ECO:0000313" key="10">
    <source>
        <dbReference type="Proteomes" id="UP000265520"/>
    </source>
</evidence>
<comment type="caution">
    <text evidence="9">The sequence shown here is derived from an EMBL/GenBank/DDBJ whole genome shotgun (WGS) entry which is preliminary data.</text>
</comment>
<name>A0A392N5F2_9FABA</name>
<dbReference type="InterPro" id="IPR018188">
    <property type="entry name" value="RNase_T2_His_AS_1"/>
</dbReference>
<keyword evidence="5" id="KW-1015">Disulfide bond</keyword>
<keyword evidence="2" id="KW-0540">Nuclease</keyword>
<dbReference type="GO" id="GO:0003723">
    <property type="term" value="F:RNA binding"/>
    <property type="evidence" value="ECO:0007669"/>
    <property type="project" value="InterPro"/>
</dbReference>
<dbReference type="AlphaFoldDB" id="A0A392N5F2"/>
<dbReference type="InterPro" id="IPR001568">
    <property type="entry name" value="RNase_T2-like"/>
</dbReference>
<feature type="non-terminal residue" evidence="9">
    <location>
        <position position="1"/>
    </location>
</feature>
<dbReference type="PANTHER" id="PTHR11240:SF75">
    <property type="entry name" value="RIBONUCLEASE 3"/>
    <property type="match status" value="1"/>
</dbReference>
<dbReference type="GO" id="GO:0005576">
    <property type="term" value="C:extracellular region"/>
    <property type="evidence" value="ECO:0007669"/>
    <property type="project" value="TreeGrafter"/>
</dbReference>
<feature type="active site" evidence="7">
    <location>
        <position position="81"/>
    </location>
</feature>
<dbReference type="Gene3D" id="3.90.730.10">
    <property type="entry name" value="Ribonuclease T2-like"/>
    <property type="match status" value="1"/>
</dbReference>
<organism evidence="9 10">
    <name type="scientific">Trifolium medium</name>
    <dbReference type="NCBI Taxonomy" id="97028"/>
    <lineage>
        <taxon>Eukaryota</taxon>
        <taxon>Viridiplantae</taxon>
        <taxon>Streptophyta</taxon>
        <taxon>Embryophyta</taxon>
        <taxon>Tracheophyta</taxon>
        <taxon>Spermatophyta</taxon>
        <taxon>Magnoliopsida</taxon>
        <taxon>eudicotyledons</taxon>
        <taxon>Gunneridae</taxon>
        <taxon>Pentapetalae</taxon>
        <taxon>rosids</taxon>
        <taxon>fabids</taxon>
        <taxon>Fabales</taxon>
        <taxon>Fabaceae</taxon>
        <taxon>Papilionoideae</taxon>
        <taxon>50 kb inversion clade</taxon>
        <taxon>NPAAA clade</taxon>
        <taxon>Hologalegina</taxon>
        <taxon>IRL clade</taxon>
        <taxon>Trifolieae</taxon>
        <taxon>Trifolium</taxon>
    </lineage>
</organism>
<accession>A0A392N5F2</accession>
<gene>
    <name evidence="9" type="ORF">A2U01_0015165</name>
</gene>
<feature type="active site" evidence="7">
    <location>
        <position position="85"/>
    </location>
</feature>
<reference evidence="9 10" key="1">
    <citation type="journal article" date="2018" name="Front. Plant Sci.">
        <title>Red Clover (Trifolium pratense) and Zigzag Clover (T. medium) - A Picture of Genomic Similarities and Differences.</title>
        <authorList>
            <person name="Dluhosova J."/>
            <person name="Istvanek J."/>
            <person name="Nedelnik J."/>
            <person name="Repkova J."/>
        </authorList>
    </citation>
    <scope>NUCLEOTIDE SEQUENCE [LARGE SCALE GENOMIC DNA]</scope>
    <source>
        <strain evidence="10">cv. 10/8</strain>
        <tissue evidence="9">Leaf</tissue>
    </source>
</reference>
<dbReference type="Pfam" id="PF00445">
    <property type="entry name" value="Ribonuclease_T2"/>
    <property type="match status" value="1"/>
</dbReference>
<dbReference type="GO" id="GO:0016787">
    <property type="term" value="F:hydrolase activity"/>
    <property type="evidence" value="ECO:0007669"/>
    <property type="project" value="UniProtKB-KW"/>
</dbReference>
<protein>
    <submittedName>
        <fullName evidence="9">Ribonuclease 3-like</fullName>
    </submittedName>
</protein>
<keyword evidence="6" id="KW-0456">Lyase</keyword>
<dbReference type="PROSITE" id="PS00531">
    <property type="entry name" value="RNASE_T2_2"/>
    <property type="match status" value="1"/>
</dbReference>
<sequence>WPGAYCDTKQSCCYPKTGKPTADFGIHGLWPNYNDGSWPSNCDPDSTFDKSQISDLIKNMEKNWPSLSCPSSNGFRFWSHEWEKHGTCAESELDQHEYFETALKLKEKVNLLQILKNAGKKT</sequence>
<evidence type="ECO:0000256" key="5">
    <source>
        <dbReference type="ARBA" id="ARBA00023157"/>
    </source>
</evidence>
<feature type="active site" evidence="7">
    <location>
        <position position="27"/>
    </location>
</feature>
<evidence type="ECO:0000313" key="9">
    <source>
        <dbReference type="EMBL" id="MCH94208.1"/>
    </source>
</evidence>